<dbReference type="AlphaFoldDB" id="A0AAV7VZ53"/>
<feature type="region of interest" description="Disordered" evidence="1">
    <location>
        <begin position="1"/>
        <end position="47"/>
    </location>
</feature>
<keyword evidence="3" id="KW-1185">Reference proteome</keyword>
<protein>
    <submittedName>
        <fullName evidence="2">Uncharacterized protein</fullName>
    </submittedName>
</protein>
<proteinExistence type="predicted"/>
<comment type="caution">
    <text evidence="2">The sequence shown here is derived from an EMBL/GenBank/DDBJ whole genome shotgun (WGS) entry which is preliminary data.</text>
</comment>
<organism evidence="2 3">
    <name type="scientific">Pleurodeles waltl</name>
    <name type="common">Iberian ribbed newt</name>
    <dbReference type="NCBI Taxonomy" id="8319"/>
    <lineage>
        <taxon>Eukaryota</taxon>
        <taxon>Metazoa</taxon>
        <taxon>Chordata</taxon>
        <taxon>Craniata</taxon>
        <taxon>Vertebrata</taxon>
        <taxon>Euteleostomi</taxon>
        <taxon>Amphibia</taxon>
        <taxon>Batrachia</taxon>
        <taxon>Caudata</taxon>
        <taxon>Salamandroidea</taxon>
        <taxon>Salamandridae</taxon>
        <taxon>Pleurodelinae</taxon>
        <taxon>Pleurodeles</taxon>
    </lineage>
</organism>
<name>A0AAV7VZ53_PLEWA</name>
<evidence type="ECO:0000313" key="3">
    <source>
        <dbReference type="Proteomes" id="UP001066276"/>
    </source>
</evidence>
<gene>
    <name evidence="2" type="ORF">NDU88_001417</name>
</gene>
<evidence type="ECO:0000256" key="1">
    <source>
        <dbReference type="SAM" id="MobiDB-lite"/>
    </source>
</evidence>
<sequence>MLDWPNKKVAPAITKERVGSAGEPALGQEDSVQEPQEHMVAEGTSKEAELLSTAEFELRQDGATMVRLRGVEMGAVDANVMGAEREVTKAECYREAFGKE</sequence>
<evidence type="ECO:0000313" key="2">
    <source>
        <dbReference type="EMBL" id="KAJ1206001.1"/>
    </source>
</evidence>
<reference evidence="2" key="1">
    <citation type="journal article" date="2022" name="bioRxiv">
        <title>Sequencing and chromosome-scale assembly of the giantPleurodeles waltlgenome.</title>
        <authorList>
            <person name="Brown T."/>
            <person name="Elewa A."/>
            <person name="Iarovenko S."/>
            <person name="Subramanian E."/>
            <person name="Araus A.J."/>
            <person name="Petzold A."/>
            <person name="Susuki M."/>
            <person name="Suzuki K.-i.T."/>
            <person name="Hayashi T."/>
            <person name="Toyoda A."/>
            <person name="Oliveira C."/>
            <person name="Osipova E."/>
            <person name="Leigh N.D."/>
            <person name="Simon A."/>
            <person name="Yun M.H."/>
        </authorList>
    </citation>
    <scope>NUCLEOTIDE SEQUENCE</scope>
    <source>
        <strain evidence="2">20211129_DDA</strain>
        <tissue evidence="2">Liver</tissue>
    </source>
</reference>
<dbReference type="EMBL" id="JANPWB010000002">
    <property type="protein sequence ID" value="KAJ1206001.1"/>
    <property type="molecule type" value="Genomic_DNA"/>
</dbReference>
<dbReference type="Proteomes" id="UP001066276">
    <property type="component" value="Chromosome 1_2"/>
</dbReference>
<feature type="compositionally biased region" description="Basic and acidic residues" evidence="1">
    <location>
        <begin position="35"/>
        <end position="47"/>
    </location>
</feature>
<accession>A0AAV7VZ53</accession>